<sequence length="365" mass="38480">MTTRMAIDENDGRATLAVIGTGGLARAVCYALAEGGRPLRVLVIGRDPRRTAEVSYIGSVKTLGTPVTFEPVTVDLAADGALAEVLAAARPTGVLVLASPQSPWERLNAPSDWTRLVQRAGFGLTLPFQARFARQAAEALARFRPSAWLVNGCLPDAVNPVLAGLGVPPLCGIGNVALVASALQAALGVPERARLKVLAHHLHLHSPPPNAEEALAWADGRPVTGVGALLDAMRSVSRPELNLLTGQAAARLVGDVLEGRDAHANLPGPLGLPGGYPVRIFRPHPDEPVRAELSLPDGVSESEAVAFNERAARHDGVAVEHGRVVFTRVRPGDLPAELADGFPVGDLDEATRCLSRFRDRLRGDT</sequence>
<evidence type="ECO:0000313" key="1">
    <source>
        <dbReference type="EMBL" id="MBB5626228.1"/>
    </source>
</evidence>
<dbReference type="SUPFAM" id="SSF51735">
    <property type="entry name" value="NAD(P)-binding Rossmann-fold domains"/>
    <property type="match status" value="1"/>
</dbReference>
<proteinExistence type="predicted"/>
<dbReference type="InterPro" id="IPR036291">
    <property type="entry name" value="NAD(P)-bd_dom_sf"/>
</dbReference>
<organism evidence="1 2">
    <name type="scientific">Sphaerisporangium krabiense</name>
    <dbReference type="NCBI Taxonomy" id="763782"/>
    <lineage>
        <taxon>Bacteria</taxon>
        <taxon>Bacillati</taxon>
        <taxon>Actinomycetota</taxon>
        <taxon>Actinomycetes</taxon>
        <taxon>Streptosporangiales</taxon>
        <taxon>Streptosporangiaceae</taxon>
        <taxon>Sphaerisporangium</taxon>
    </lineage>
</organism>
<comment type="caution">
    <text evidence="1">The sequence shown here is derived from an EMBL/GenBank/DDBJ whole genome shotgun (WGS) entry which is preliminary data.</text>
</comment>
<gene>
    <name evidence="1" type="ORF">BJ981_001927</name>
</gene>
<keyword evidence="2" id="KW-1185">Reference proteome</keyword>
<dbReference type="Proteomes" id="UP000588112">
    <property type="component" value="Unassembled WGS sequence"/>
</dbReference>
<accession>A0A7W9DPC4</accession>
<evidence type="ECO:0000313" key="2">
    <source>
        <dbReference type="Proteomes" id="UP000588112"/>
    </source>
</evidence>
<name>A0A7W9DPC4_9ACTN</name>
<evidence type="ECO:0008006" key="3">
    <source>
        <dbReference type="Google" id="ProtNLM"/>
    </source>
</evidence>
<dbReference type="AlphaFoldDB" id="A0A7W9DPC4"/>
<dbReference type="Gene3D" id="3.40.50.720">
    <property type="entry name" value="NAD(P)-binding Rossmann-like Domain"/>
    <property type="match status" value="1"/>
</dbReference>
<protein>
    <recommendedName>
        <fullName evidence="3">Potassium transporter TrkA</fullName>
    </recommendedName>
</protein>
<dbReference type="RefSeq" id="WP_184610068.1">
    <property type="nucleotide sequence ID" value="NZ_BOOS01000063.1"/>
</dbReference>
<reference evidence="1 2" key="1">
    <citation type="submission" date="2020-08" db="EMBL/GenBank/DDBJ databases">
        <title>Sequencing the genomes of 1000 actinobacteria strains.</title>
        <authorList>
            <person name="Klenk H.-P."/>
        </authorList>
    </citation>
    <scope>NUCLEOTIDE SEQUENCE [LARGE SCALE GENOMIC DNA]</scope>
    <source>
        <strain evidence="1 2">DSM 45790</strain>
    </source>
</reference>
<dbReference type="EMBL" id="JACHBR010000001">
    <property type="protein sequence ID" value="MBB5626228.1"/>
    <property type="molecule type" value="Genomic_DNA"/>
</dbReference>